<accession>A0A370HHI9</accession>
<evidence type="ECO:0000256" key="1">
    <source>
        <dbReference type="SAM" id="MobiDB-lite"/>
    </source>
</evidence>
<reference evidence="2 3" key="1">
    <citation type="submission" date="2018-07" db="EMBL/GenBank/DDBJ databases">
        <title>Genomic Encyclopedia of Type Strains, Phase IV (KMG-IV): sequencing the most valuable type-strain genomes for metagenomic binning, comparative biology and taxonomic classification.</title>
        <authorList>
            <person name="Goeker M."/>
        </authorList>
    </citation>
    <scope>NUCLEOTIDE SEQUENCE [LARGE SCALE GENOMIC DNA]</scope>
    <source>
        <strain evidence="2 3">DSM 14364</strain>
    </source>
</reference>
<evidence type="ECO:0000313" key="3">
    <source>
        <dbReference type="Proteomes" id="UP000254925"/>
    </source>
</evidence>
<protein>
    <submittedName>
        <fullName evidence="2">Uncharacterized protein</fullName>
    </submittedName>
</protein>
<proteinExistence type="predicted"/>
<dbReference type="EMBL" id="QQBB01000009">
    <property type="protein sequence ID" value="RDI56419.1"/>
    <property type="molecule type" value="Genomic_DNA"/>
</dbReference>
<dbReference type="Proteomes" id="UP000254925">
    <property type="component" value="Unassembled WGS sequence"/>
</dbReference>
<sequence>MVLEHEPRSRRSAQPSPSDLQQIKDAVGQLRAVSPGSALAELVEEKIRILEHGGPTVRRVPAPGRPRP</sequence>
<keyword evidence="3" id="KW-1185">Reference proteome</keyword>
<gene>
    <name evidence="2" type="ORF">DES45_109103</name>
</gene>
<organism evidence="2 3">
    <name type="scientific">Microvirga subterranea</name>
    <dbReference type="NCBI Taxonomy" id="186651"/>
    <lineage>
        <taxon>Bacteria</taxon>
        <taxon>Pseudomonadati</taxon>
        <taxon>Pseudomonadota</taxon>
        <taxon>Alphaproteobacteria</taxon>
        <taxon>Hyphomicrobiales</taxon>
        <taxon>Methylobacteriaceae</taxon>
        <taxon>Microvirga</taxon>
    </lineage>
</organism>
<feature type="region of interest" description="Disordered" evidence="1">
    <location>
        <begin position="1"/>
        <end position="21"/>
    </location>
</feature>
<name>A0A370HHI9_9HYPH</name>
<dbReference type="AlphaFoldDB" id="A0A370HHI9"/>
<comment type="caution">
    <text evidence="2">The sequence shown here is derived from an EMBL/GenBank/DDBJ whole genome shotgun (WGS) entry which is preliminary data.</text>
</comment>
<evidence type="ECO:0000313" key="2">
    <source>
        <dbReference type="EMBL" id="RDI56419.1"/>
    </source>
</evidence>